<proteinExistence type="inferred from homology"/>
<dbReference type="InterPro" id="IPR013604">
    <property type="entry name" value="7TM_chemorcpt"/>
</dbReference>
<dbReference type="GO" id="GO:0030424">
    <property type="term" value="C:axon"/>
    <property type="evidence" value="ECO:0007669"/>
    <property type="project" value="TreeGrafter"/>
</dbReference>
<feature type="transmembrane region" description="Helical" evidence="8">
    <location>
        <begin position="176"/>
        <end position="193"/>
    </location>
</feature>
<dbReference type="GO" id="GO:0050909">
    <property type="term" value="P:sensory perception of taste"/>
    <property type="evidence" value="ECO:0007669"/>
    <property type="project" value="InterPro"/>
</dbReference>
<evidence type="ECO:0000256" key="2">
    <source>
        <dbReference type="ARBA" id="ARBA00022475"/>
    </source>
</evidence>
<sequence length="400" mass="46450">MFNQSSKLEKLEKGSARKRKFWLSLPCFRSYASVIYISAFLNRFVGFLPFRIESSKFVYSKLYFIFSTISTIIYLLCIFYCLYTINFVINADKADMSFTLHSNLLMSFGSMIFISAYVKSRLVIQAINRISNVSCVVSPEIFREIARNIFIKDTLLLTPLLIFFPRIVEKDHILRFMCWCNFVGPFMLIILYMNNVYVLNICFKYINDSLVKVKEILINDEPHLLRRVYHMQKNPMLLTKLRTLKKQHLEMSEVVQLLNDSCSTQIESVLSLYFVDVTFNIYKFVALYSGTFETLFSESFISVLCYAIFYTAHIVVIISIIEITKSQIRKIGSNIHQVLVHTFDEQVTTELELFSLQVLQKGATFAMKGLVIDATFLTKMSCGIATFLLILIQFLFIEPC</sequence>
<keyword evidence="6 8" id="KW-0675">Receptor</keyword>
<evidence type="ECO:0000256" key="7">
    <source>
        <dbReference type="ARBA" id="ARBA00023224"/>
    </source>
</evidence>
<dbReference type="AlphaFoldDB" id="A0A833RJH9"/>
<accession>A0A833RJH9</accession>
<dbReference type="GO" id="GO:0007165">
    <property type="term" value="P:signal transduction"/>
    <property type="evidence" value="ECO:0007669"/>
    <property type="project" value="UniProtKB-KW"/>
</dbReference>
<evidence type="ECO:0000256" key="4">
    <source>
        <dbReference type="ARBA" id="ARBA00022989"/>
    </source>
</evidence>
<feature type="transmembrane region" description="Helical" evidence="8">
    <location>
        <begin position="62"/>
        <end position="88"/>
    </location>
</feature>
<evidence type="ECO:0000256" key="3">
    <source>
        <dbReference type="ARBA" id="ARBA00022692"/>
    </source>
</evidence>
<comment type="function">
    <text evidence="8">Gustatory receptor which mediates acceptance or avoidance behavior, depending on its substrates.</text>
</comment>
<dbReference type="GO" id="GO:0043025">
    <property type="term" value="C:neuronal cell body"/>
    <property type="evidence" value="ECO:0007669"/>
    <property type="project" value="TreeGrafter"/>
</dbReference>
<evidence type="ECO:0000256" key="1">
    <source>
        <dbReference type="ARBA" id="ARBA00004651"/>
    </source>
</evidence>
<keyword evidence="7 8" id="KW-0807">Transducer</keyword>
<comment type="caution">
    <text evidence="9">The sequence shown here is derived from an EMBL/GenBank/DDBJ whole genome shotgun (WGS) entry which is preliminary data.</text>
</comment>
<keyword evidence="5 8" id="KW-0472">Membrane</keyword>
<evidence type="ECO:0000313" key="10">
    <source>
        <dbReference type="Proteomes" id="UP000655588"/>
    </source>
</evidence>
<gene>
    <name evidence="9" type="ORF">E2986_12387</name>
</gene>
<keyword evidence="2 8" id="KW-1003">Cell membrane</keyword>
<reference evidence="9" key="1">
    <citation type="submission" date="2019-11" db="EMBL/GenBank/DDBJ databases">
        <title>The nuclear and mitochondrial genomes of Frieseomelitta varia - a highly eusocial stingless bee (Meliponini) with a permanently sterile worker caste.</title>
        <authorList>
            <person name="Freitas F.C.P."/>
            <person name="Lourenco A.P."/>
            <person name="Nunes F.M.F."/>
            <person name="Paschoal A.R."/>
            <person name="Abreu F.C.P."/>
            <person name="Barbin F.O."/>
            <person name="Bataglia L."/>
            <person name="Cardoso-Junior C.A.M."/>
            <person name="Cervoni M.S."/>
            <person name="Silva S.R."/>
            <person name="Dalarmi F."/>
            <person name="Del Lama M.A."/>
            <person name="Depintor T.S."/>
            <person name="Ferreira K.M."/>
            <person name="Goria P.S."/>
            <person name="Jaskot M.C."/>
            <person name="Lago D.C."/>
            <person name="Luna-Lucena D."/>
            <person name="Moda L.M."/>
            <person name="Nascimento L."/>
            <person name="Pedrino M."/>
            <person name="Rabico F.O."/>
            <person name="Sanches F.C."/>
            <person name="Santos D.E."/>
            <person name="Santos C.G."/>
            <person name="Vieira J."/>
            <person name="Lopes T.F."/>
            <person name="Barchuk A.R."/>
            <person name="Hartfelder K."/>
            <person name="Simoes Z.L.P."/>
            <person name="Bitondi M.M.G."/>
            <person name="Pinheiro D.G."/>
        </authorList>
    </citation>
    <scope>NUCLEOTIDE SEQUENCE</scope>
    <source>
        <strain evidence="9">USP_RPSP 00005682</strain>
        <tissue evidence="9">Whole individual</tissue>
    </source>
</reference>
<dbReference type="GO" id="GO:0030425">
    <property type="term" value="C:dendrite"/>
    <property type="evidence" value="ECO:0007669"/>
    <property type="project" value="TreeGrafter"/>
</dbReference>
<feature type="transmembrane region" description="Helical" evidence="8">
    <location>
        <begin position="376"/>
        <end position="397"/>
    </location>
</feature>
<dbReference type="Pfam" id="PF08395">
    <property type="entry name" value="7tm_7"/>
    <property type="match status" value="1"/>
</dbReference>
<dbReference type="GO" id="GO:0008049">
    <property type="term" value="P:male courtship behavior"/>
    <property type="evidence" value="ECO:0007669"/>
    <property type="project" value="TreeGrafter"/>
</dbReference>
<evidence type="ECO:0000256" key="6">
    <source>
        <dbReference type="ARBA" id="ARBA00023170"/>
    </source>
</evidence>
<organism evidence="9 10">
    <name type="scientific">Frieseomelitta varia</name>
    <dbReference type="NCBI Taxonomy" id="561572"/>
    <lineage>
        <taxon>Eukaryota</taxon>
        <taxon>Metazoa</taxon>
        <taxon>Ecdysozoa</taxon>
        <taxon>Arthropoda</taxon>
        <taxon>Hexapoda</taxon>
        <taxon>Insecta</taxon>
        <taxon>Pterygota</taxon>
        <taxon>Neoptera</taxon>
        <taxon>Endopterygota</taxon>
        <taxon>Hymenoptera</taxon>
        <taxon>Apocrita</taxon>
        <taxon>Aculeata</taxon>
        <taxon>Apoidea</taxon>
        <taxon>Anthophila</taxon>
        <taxon>Apidae</taxon>
        <taxon>Frieseomelitta</taxon>
    </lineage>
</organism>
<evidence type="ECO:0000256" key="8">
    <source>
        <dbReference type="RuleBase" id="RU363108"/>
    </source>
</evidence>
<name>A0A833RJH9_9HYME</name>
<dbReference type="GO" id="GO:0005886">
    <property type="term" value="C:plasma membrane"/>
    <property type="evidence" value="ECO:0007669"/>
    <property type="project" value="UniProtKB-SubCell"/>
</dbReference>
<evidence type="ECO:0000313" key="9">
    <source>
        <dbReference type="EMBL" id="KAF3419903.1"/>
    </source>
</evidence>
<keyword evidence="4 8" id="KW-1133">Transmembrane helix</keyword>
<feature type="transmembrane region" description="Helical" evidence="8">
    <location>
        <begin position="21"/>
        <end position="42"/>
    </location>
</feature>
<comment type="caution">
    <text evidence="8">Lacks conserved residue(s) required for the propagation of feature annotation.</text>
</comment>
<dbReference type="PANTHER" id="PTHR21143">
    <property type="entry name" value="INVERTEBRATE GUSTATORY RECEPTOR"/>
    <property type="match status" value="1"/>
</dbReference>
<dbReference type="Proteomes" id="UP000655588">
    <property type="component" value="Unassembled WGS sequence"/>
</dbReference>
<dbReference type="EMBL" id="WNWW01001024">
    <property type="protein sequence ID" value="KAF3419903.1"/>
    <property type="molecule type" value="Genomic_DNA"/>
</dbReference>
<feature type="transmembrane region" description="Helical" evidence="8">
    <location>
        <begin position="300"/>
        <end position="321"/>
    </location>
</feature>
<keyword evidence="10" id="KW-1185">Reference proteome</keyword>
<dbReference type="PANTHER" id="PTHR21143:SF133">
    <property type="entry name" value="GUSTATORY AND PHEROMONE RECEPTOR 32A-RELATED"/>
    <property type="match status" value="1"/>
</dbReference>
<feature type="transmembrane region" description="Helical" evidence="8">
    <location>
        <begin position="100"/>
        <end position="118"/>
    </location>
</feature>
<protein>
    <recommendedName>
        <fullName evidence="8">Gustatory receptor</fullName>
    </recommendedName>
</protein>
<dbReference type="GO" id="GO:0007635">
    <property type="term" value="P:chemosensory behavior"/>
    <property type="evidence" value="ECO:0007669"/>
    <property type="project" value="TreeGrafter"/>
</dbReference>
<keyword evidence="3 8" id="KW-0812">Transmembrane</keyword>
<comment type="similarity">
    <text evidence="8">Belongs to the insect chemoreceptor superfamily. Gustatory receptor (GR) family.</text>
</comment>
<evidence type="ECO:0000256" key="5">
    <source>
        <dbReference type="ARBA" id="ARBA00023136"/>
    </source>
</evidence>
<comment type="subcellular location">
    <subcellularLocation>
        <location evidence="1 8">Cell membrane</location>
        <topology evidence="1 8">Multi-pass membrane protein</topology>
    </subcellularLocation>
</comment>